<name>A0ACC6D847_9BACT</name>
<evidence type="ECO:0000313" key="2">
    <source>
        <dbReference type="Proteomes" id="UP001213431"/>
    </source>
</evidence>
<dbReference type="EMBL" id="JAQPYW010000177">
    <property type="protein sequence ID" value="MDC7159615.1"/>
    <property type="molecule type" value="Genomic_DNA"/>
</dbReference>
<gene>
    <name evidence="1" type="ORF">PQG99_17260</name>
</gene>
<comment type="caution">
    <text evidence="1">The sequence shown here is derived from an EMBL/GenBank/DDBJ whole genome shotgun (WGS) entry which is preliminary data.</text>
</comment>
<organism evidence="1 2">
    <name type="scientific">Parabacteroides johnsonii</name>
    <dbReference type="NCBI Taxonomy" id="387661"/>
    <lineage>
        <taxon>Bacteria</taxon>
        <taxon>Pseudomonadati</taxon>
        <taxon>Bacteroidota</taxon>
        <taxon>Bacteroidia</taxon>
        <taxon>Bacteroidales</taxon>
        <taxon>Tannerellaceae</taxon>
        <taxon>Parabacteroides</taxon>
    </lineage>
</organism>
<proteinExistence type="predicted"/>
<dbReference type="Proteomes" id="UP001213431">
    <property type="component" value="Unassembled WGS sequence"/>
</dbReference>
<feature type="non-terminal residue" evidence="1">
    <location>
        <position position="1"/>
    </location>
</feature>
<accession>A0ACC6D847</accession>
<evidence type="ECO:0000313" key="1">
    <source>
        <dbReference type="EMBL" id="MDC7159615.1"/>
    </source>
</evidence>
<protein>
    <submittedName>
        <fullName evidence="1">Outer membrane beta-barrel protein</fullName>
    </submittedName>
</protein>
<sequence>NNLKREIYTRVRNYSYEQVVALAKLETAKNGGNALALTDHRKPSLLGSSCHQIAGDMLWIGDTANWEMGIGSDLSAPVGDKNTTGVVKSDFQHSTFYVNVGYAFITSKFYLPSGTSGNPKNGMDWQLGYDWVARSGFGAGLMYSGYKSSFTYSNVDVKVGLAYVAPQFVMKQKVGRWGIEEKFGIGYFKYRESAKGTSASLSGVGYDFLFGAEYYLSDHVGIGANLGYIGGSLPKQDSAEYGDEEHTGIFRLHIDAGVRFHF</sequence>
<reference evidence="1" key="1">
    <citation type="submission" date="2023-01" db="EMBL/GenBank/DDBJ databases">
        <title>Exploring GABA producing Bacteroides strains toward improving mental health.</title>
        <authorList>
            <person name="Yousuf B."/>
            <person name="Bouhlel N.E."/>
            <person name="Mottawea W."/>
            <person name="Hammami R."/>
        </authorList>
    </citation>
    <scope>NUCLEOTIDE SEQUENCE</scope>
    <source>
        <strain evidence="1">UO.H1049</strain>
    </source>
</reference>
<keyword evidence="2" id="KW-1185">Reference proteome</keyword>